<protein>
    <submittedName>
        <fullName evidence="2">MaoC family dehydratase N-terminal domain-containing protein</fullName>
    </submittedName>
</protein>
<dbReference type="PANTHER" id="PTHR28152:SF1">
    <property type="entry name" value="HYDROXYACYL-THIOESTER DEHYDRATASE TYPE 2, MITOCHONDRIAL"/>
    <property type="match status" value="1"/>
</dbReference>
<dbReference type="SUPFAM" id="SSF54637">
    <property type="entry name" value="Thioesterase/thiol ester dehydrase-isomerase"/>
    <property type="match status" value="2"/>
</dbReference>
<feature type="domain" description="FAS1-like dehydratase" evidence="1">
    <location>
        <begin position="21"/>
        <end position="139"/>
    </location>
</feature>
<dbReference type="EMBL" id="JBHTLQ010000006">
    <property type="protein sequence ID" value="MFD1189679.1"/>
    <property type="molecule type" value="Genomic_DNA"/>
</dbReference>
<dbReference type="RefSeq" id="WP_377352572.1">
    <property type="nucleotide sequence ID" value="NZ_JBHTLQ010000006.1"/>
</dbReference>
<accession>A0ABW3SXM2</accession>
<organism evidence="2 3">
    <name type="scientific">Phenylobacterium conjunctum</name>
    <dbReference type="NCBI Taxonomy" id="1298959"/>
    <lineage>
        <taxon>Bacteria</taxon>
        <taxon>Pseudomonadati</taxon>
        <taxon>Pseudomonadota</taxon>
        <taxon>Alphaproteobacteria</taxon>
        <taxon>Caulobacterales</taxon>
        <taxon>Caulobacteraceae</taxon>
        <taxon>Phenylobacterium</taxon>
    </lineage>
</organism>
<sequence>MSESLDQSLVDTWRGWIGREERRTEALDVEALRRFAAAVGAGLEVEAAPPPLAHWAFFLPVAADDQIGEDGHPKRGGFLPPVTLPRRMFAASSMSFDAPLALGAEAEMVSTILDVKHRSGRTGDLVFVEVERVIRQAGAQKLREQQTIVYREAGDPTPAPTLKPHVLEREDELWSPTPVNLFRFSAVTFNSHRIHYDRPYAQGEEGYPDLVVHGPFTAARLHDLATRRLGRPLKRFAFRATSPIFVGQPVKLTGDVATGVFKAIRCDGAEAMTAEAG</sequence>
<dbReference type="Gene3D" id="3.10.129.10">
    <property type="entry name" value="Hotdog Thioesterase"/>
    <property type="match status" value="1"/>
</dbReference>
<dbReference type="Pfam" id="PF13452">
    <property type="entry name" value="FAS1_DH_region"/>
    <property type="match status" value="1"/>
</dbReference>
<dbReference type="InterPro" id="IPR029069">
    <property type="entry name" value="HotDog_dom_sf"/>
</dbReference>
<evidence type="ECO:0000313" key="3">
    <source>
        <dbReference type="Proteomes" id="UP001597216"/>
    </source>
</evidence>
<gene>
    <name evidence="2" type="ORF">ACFQ27_03735</name>
</gene>
<dbReference type="InterPro" id="IPR039569">
    <property type="entry name" value="FAS1-like_DH_region"/>
</dbReference>
<comment type="caution">
    <text evidence="2">The sequence shown here is derived from an EMBL/GenBank/DDBJ whole genome shotgun (WGS) entry which is preliminary data.</text>
</comment>
<dbReference type="Proteomes" id="UP001597216">
    <property type="component" value="Unassembled WGS sequence"/>
</dbReference>
<evidence type="ECO:0000313" key="2">
    <source>
        <dbReference type="EMBL" id="MFD1189679.1"/>
    </source>
</evidence>
<dbReference type="PANTHER" id="PTHR28152">
    <property type="entry name" value="HYDROXYACYL-THIOESTER DEHYDRATASE TYPE 2, MITOCHONDRIAL"/>
    <property type="match status" value="1"/>
</dbReference>
<dbReference type="InterPro" id="IPR052741">
    <property type="entry name" value="Mitochondrial_HTD2"/>
</dbReference>
<name>A0ABW3SXM2_9CAUL</name>
<evidence type="ECO:0000259" key="1">
    <source>
        <dbReference type="Pfam" id="PF13452"/>
    </source>
</evidence>
<reference evidence="3" key="1">
    <citation type="journal article" date="2019" name="Int. J. Syst. Evol. Microbiol.">
        <title>The Global Catalogue of Microorganisms (GCM) 10K type strain sequencing project: providing services to taxonomists for standard genome sequencing and annotation.</title>
        <authorList>
            <consortium name="The Broad Institute Genomics Platform"/>
            <consortium name="The Broad Institute Genome Sequencing Center for Infectious Disease"/>
            <person name="Wu L."/>
            <person name="Ma J."/>
        </authorList>
    </citation>
    <scope>NUCLEOTIDE SEQUENCE [LARGE SCALE GENOMIC DNA]</scope>
    <source>
        <strain evidence="3">CCUG 55074</strain>
    </source>
</reference>
<proteinExistence type="predicted"/>
<keyword evidence="3" id="KW-1185">Reference proteome</keyword>